<dbReference type="Pfam" id="PF00990">
    <property type="entry name" value="GGDEF"/>
    <property type="match status" value="1"/>
</dbReference>
<dbReference type="Gene3D" id="3.30.70.270">
    <property type="match status" value="1"/>
</dbReference>
<dbReference type="PROSITE" id="PS50883">
    <property type="entry name" value="EAL"/>
    <property type="match status" value="1"/>
</dbReference>
<dbReference type="PANTHER" id="PTHR44757:SF2">
    <property type="entry name" value="BIOFILM ARCHITECTURE MAINTENANCE PROTEIN MBAA"/>
    <property type="match status" value="1"/>
</dbReference>
<feature type="domain" description="PAC" evidence="1">
    <location>
        <begin position="265"/>
        <end position="317"/>
    </location>
</feature>
<dbReference type="STRING" id="1121316.SAMN02745207_00716"/>
<dbReference type="Pfam" id="PF00563">
    <property type="entry name" value="EAL"/>
    <property type="match status" value="1"/>
</dbReference>
<dbReference type="InterPro" id="IPR052155">
    <property type="entry name" value="Biofilm_reg_signaling"/>
</dbReference>
<evidence type="ECO:0000313" key="4">
    <source>
        <dbReference type="EMBL" id="SHH29625.1"/>
    </source>
</evidence>
<gene>
    <name evidence="4" type="ORF">SAMN02745207_00716</name>
</gene>
<dbReference type="CDD" id="cd01948">
    <property type="entry name" value="EAL"/>
    <property type="match status" value="1"/>
</dbReference>
<dbReference type="InterPro" id="IPR000014">
    <property type="entry name" value="PAS"/>
</dbReference>
<dbReference type="InterPro" id="IPR018771">
    <property type="entry name" value="PocR_dom"/>
</dbReference>
<evidence type="ECO:0000313" key="5">
    <source>
        <dbReference type="Proteomes" id="UP000184447"/>
    </source>
</evidence>
<reference evidence="4 5" key="1">
    <citation type="submission" date="2016-11" db="EMBL/GenBank/DDBJ databases">
        <authorList>
            <person name="Jaros S."/>
            <person name="Januszkiewicz K."/>
            <person name="Wedrychowicz H."/>
        </authorList>
    </citation>
    <scope>NUCLEOTIDE SEQUENCE [LARGE SCALE GENOMIC DNA]</scope>
    <source>
        <strain evidence="4 5">DSM 8605</strain>
    </source>
</reference>
<protein>
    <submittedName>
        <fullName evidence="4">PAS domain S-box-containing protein/diguanylate cyclase (GGDEF) domain-containing protein</fullName>
    </submittedName>
</protein>
<organism evidence="4 5">
    <name type="scientific">Clostridium grantii DSM 8605</name>
    <dbReference type="NCBI Taxonomy" id="1121316"/>
    <lineage>
        <taxon>Bacteria</taxon>
        <taxon>Bacillati</taxon>
        <taxon>Bacillota</taxon>
        <taxon>Clostridia</taxon>
        <taxon>Eubacteriales</taxon>
        <taxon>Clostridiaceae</taxon>
        <taxon>Clostridium</taxon>
    </lineage>
</organism>
<dbReference type="AlphaFoldDB" id="A0A1M5RTK1"/>
<dbReference type="SUPFAM" id="SSF55073">
    <property type="entry name" value="Nucleotide cyclase"/>
    <property type="match status" value="1"/>
</dbReference>
<dbReference type="SUPFAM" id="SSF141868">
    <property type="entry name" value="EAL domain-like"/>
    <property type="match status" value="1"/>
</dbReference>
<dbReference type="Pfam" id="PF08447">
    <property type="entry name" value="PAS_3"/>
    <property type="match status" value="1"/>
</dbReference>
<dbReference type="InterPro" id="IPR000160">
    <property type="entry name" value="GGDEF_dom"/>
</dbReference>
<dbReference type="OrthoDB" id="9762141at2"/>
<dbReference type="PROSITE" id="PS50113">
    <property type="entry name" value="PAC"/>
    <property type="match status" value="1"/>
</dbReference>
<dbReference type="SMART" id="SM00052">
    <property type="entry name" value="EAL"/>
    <property type="match status" value="1"/>
</dbReference>
<dbReference type="InterPro" id="IPR001633">
    <property type="entry name" value="EAL_dom"/>
</dbReference>
<name>A0A1M5RTK1_9CLOT</name>
<dbReference type="InterPro" id="IPR013655">
    <property type="entry name" value="PAS_fold_3"/>
</dbReference>
<evidence type="ECO:0000259" key="2">
    <source>
        <dbReference type="PROSITE" id="PS50883"/>
    </source>
</evidence>
<dbReference type="InterPro" id="IPR000700">
    <property type="entry name" value="PAS-assoc_C"/>
</dbReference>
<dbReference type="SUPFAM" id="SSF55785">
    <property type="entry name" value="PYP-like sensor domain (PAS domain)"/>
    <property type="match status" value="1"/>
</dbReference>
<keyword evidence="5" id="KW-1185">Reference proteome</keyword>
<dbReference type="PROSITE" id="PS50887">
    <property type="entry name" value="GGDEF"/>
    <property type="match status" value="1"/>
</dbReference>
<dbReference type="PANTHER" id="PTHR44757">
    <property type="entry name" value="DIGUANYLATE CYCLASE DGCP"/>
    <property type="match status" value="1"/>
</dbReference>
<dbReference type="RefSeq" id="WP_084133381.1">
    <property type="nucleotide sequence ID" value="NZ_FQXM01000003.1"/>
</dbReference>
<dbReference type="NCBIfam" id="TIGR00229">
    <property type="entry name" value="sensory_box"/>
    <property type="match status" value="1"/>
</dbReference>
<proteinExistence type="predicted"/>
<dbReference type="Gene3D" id="3.30.450.20">
    <property type="entry name" value="PAS domain"/>
    <property type="match status" value="1"/>
</dbReference>
<dbReference type="Gene3D" id="3.20.20.450">
    <property type="entry name" value="EAL domain"/>
    <property type="match status" value="1"/>
</dbReference>
<dbReference type="NCBIfam" id="TIGR00254">
    <property type="entry name" value="GGDEF"/>
    <property type="match status" value="1"/>
</dbReference>
<dbReference type="Pfam" id="PF10114">
    <property type="entry name" value="PocR"/>
    <property type="match status" value="1"/>
</dbReference>
<dbReference type="EMBL" id="FQXM01000003">
    <property type="protein sequence ID" value="SHH29625.1"/>
    <property type="molecule type" value="Genomic_DNA"/>
</dbReference>
<dbReference type="InterPro" id="IPR043128">
    <property type="entry name" value="Rev_trsase/Diguanyl_cyclase"/>
</dbReference>
<dbReference type="Proteomes" id="UP000184447">
    <property type="component" value="Unassembled WGS sequence"/>
</dbReference>
<dbReference type="InterPro" id="IPR035919">
    <property type="entry name" value="EAL_sf"/>
</dbReference>
<dbReference type="CDD" id="cd01949">
    <property type="entry name" value="GGDEF"/>
    <property type="match status" value="1"/>
</dbReference>
<evidence type="ECO:0000259" key="3">
    <source>
        <dbReference type="PROSITE" id="PS50887"/>
    </source>
</evidence>
<feature type="domain" description="EAL" evidence="2">
    <location>
        <begin position="487"/>
        <end position="741"/>
    </location>
</feature>
<dbReference type="SMART" id="SM00267">
    <property type="entry name" value="GGDEF"/>
    <property type="match status" value="1"/>
</dbReference>
<dbReference type="InterPro" id="IPR035965">
    <property type="entry name" value="PAS-like_dom_sf"/>
</dbReference>
<dbReference type="InterPro" id="IPR029787">
    <property type="entry name" value="Nucleotide_cyclase"/>
</dbReference>
<evidence type="ECO:0000259" key="1">
    <source>
        <dbReference type="PROSITE" id="PS50113"/>
    </source>
</evidence>
<sequence length="743" mass="86455">MDYNFLEILETETIKRLLASLKTYTNIPLTIIDARGNFIFETGCSKICEKFYKNNEVTSNMCIESYSDCLRNSNDKNYLITKCRNGLNQIIIPIVENNKRVGTVILEQFLIDENQSSDILIKADEHGFLIKEFKDALKEVPLYKEEEIFSLVELIIDIKNVLIDFIKEKQNSENSYKELKLKNYLLDRVEKTQKLLLDTSHAGLYDLNIVTGELFLSSTWKEILGYNKEYHLNHIDDWLEMIHPNKRQVIKTTIDNNFKSCKENYYSEYMIKNSREQFIWIKDKGIIVRDDNEFAIRAVGSIMDITENKMFEKALYDASFFDYLTALPNISYFKRTLEQSFEKLISGVVYYIDLDDFKKVNDLVGHKLGDELLILVSEKLKSIFNSYDFICRFGGDEFLVLQENVTDKNMVEKTADKIKKAFKESIELNGLKFHVTASIGITFFPEQSLDVNEVLKNADTAVNKAKRKGKNNYEFYESEMFSEILNRSEIEKYLREALHRNEFNLNYQPIVDVKTGEIRSFEALIRWTNPKLGFVSPSEFIPIAEETGLIIDIGNWVMEKVCYQIKEWEKQGYEFEYVSINVSELQFQQDDFVNIVRKTIENNSIDAKHLALEITESMMIKSMEKNIELLKELNFWGIRTMLDDFGTGYSSLNYLMKIPINTLKIDKSFIDNICGNLKQEAITEGIILLAHKIDLEVIAEGVEEEDQKNILLQKKCDKIQGYLYSKPVSGEVADNMLKAKRVI</sequence>
<accession>A0A1M5RTK1</accession>
<feature type="domain" description="GGDEF" evidence="3">
    <location>
        <begin position="345"/>
        <end position="478"/>
    </location>
</feature>